<protein>
    <submittedName>
        <fullName evidence="7">FABP domain-containing protein</fullName>
    </submittedName>
</protein>
<evidence type="ECO:0000256" key="2">
    <source>
        <dbReference type="ARBA" id="ARBA00023121"/>
    </source>
</evidence>
<sequence length="198" mass="22241">MKTVFLCLFLLAVPSPSSKTFVGKWNFVSSENFEQYLKHVGVGLMTRKVESTLKPVLSFKVDGDKWTITSTSTFKVIVAEFVLGQEFDEITSDGRQMKPVLGFKVDGDKWTMTSTSTFKVIVTEFVLGQAFDETTADGRQMKSTFTFENGKLIQIQKKVKSSDRDSRIERFIDADGKLVILMESDGVVAKRVYEKASS</sequence>
<dbReference type="GO" id="GO:0008289">
    <property type="term" value="F:lipid binding"/>
    <property type="evidence" value="ECO:0007669"/>
    <property type="project" value="UniProtKB-KW"/>
</dbReference>
<organism evidence="6 7">
    <name type="scientific">Steinernema glaseri</name>
    <dbReference type="NCBI Taxonomy" id="37863"/>
    <lineage>
        <taxon>Eukaryota</taxon>
        <taxon>Metazoa</taxon>
        <taxon>Ecdysozoa</taxon>
        <taxon>Nematoda</taxon>
        <taxon>Chromadorea</taxon>
        <taxon>Rhabditida</taxon>
        <taxon>Tylenchina</taxon>
        <taxon>Panagrolaimomorpha</taxon>
        <taxon>Strongyloidoidea</taxon>
        <taxon>Steinernematidae</taxon>
        <taxon>Steinernema</taxon>
    </lineage>
</organism>
<keyword evidence="2" id="KW-0446">Lipid-binding</keyword>
<dbReference type="CDD" id="cd00742">
    <property type="entry name" value="FABP"/>
    <property type="match status" value="1"/>
</dbReference>
<evidence type="ECO:0000256" key="4">
    <source>
        <dbReference type="SAM" id="SignalP"/>
    </source>
</evidence>
<dbReference type="PROSITE" id="PS00214">
    <property type="entry name" value="FABP"/>
    <property type="match status" value="1"/>
</dbReference>
<dbReference type="AlphaFoldDB" id="A0A1I7YPJ2"/>
<feature type="chain" id="PRO_5009312409" evidence="4">
    <location>
        <begin position="21"/>
        <end position="198"/>
    </location>
</feature>
<evidence type="ECO:0000259" key="5">
    <source>
        <dbReference type="PROSITE" id="PS00214"/>
    </source>
</evidence>
<dbReference type="InterPro" id="IPR000463">
    <property type="entry name" value="Fatty_acid-bd"/>
</dbReference>
<evidence type="ECO:0000256" key="3">
    <source>
        <dbReference type="RuleBase" id="RU003696"/>
    </source>
</evidence>
<keyword evidence="3" id="KW-0813">Transport</keyword>
<evidence type="ECO:0000256" key="1">
    <source>
        <dbReference type="ARBA" id="ARBA00008390"/>
    </source>
</evidence>
<keyword evidence="4" id="KW-0732">Signal</keyword>
<feature type="domain" description="Cytosolic fatty-acid binding proteins" evidence="5">
    <location>
        <begin position="23"/>
        <end position="40"/>
    </location>
</feature>
<feature type="signal peptide" evidence="4">
    <location>
        <begin position="1"/>
        <end position="20"/>
    </location>
</feature>
<dbReference type="Gene3D" id="2.40.128.20">
    <property type="match status" value="2"/>
</dbReference>
<comment type="similarity">
    <text evidence="1 3">Belongs to the calycin superfamily. Fatty-acid binding protein (FABP) family.</text>
</comment>
<keyword evidence="6" id="KW-1185">Reference proteome</keyword>
<dbReference type="InterPro" id="IPR012674">
    <property type="entry name" value="Calycin"/>
</dbReference>
<dbReference type="Pfam" id="PF00061">
    <property type="entry name" value="Lipocalin"/>
    <property type="match status" value="1"/>
</dbReference>
<evidence type="ECO:0000313" key="7">
    <source>
        <dbReference type="WBParaSite" id="L893_g1840.t1"/>
    </source>
</evidence>
<dbReference type="Proteomes" id="UP000095287">
    <property type="component" value="Unplaced"/>
</dbReference>
<dbReference type="WBParaSite" id="L893_g1840.t1">
    <property type="protein sequence ID" value="L893_g1840.t1"/>
    <property type="gene ID" value="L893_g1840"/>
</dbReference>
<dbReference type="PANTHER" id="PTHR11955">
    <property type="entry name" value="FATTY ACID BINDING PROTEIN"/>
    <property type="match status" value="1"/>
</dbReference>
<name>A0A1I7YPJ2_9BILA</name>
<dbReference type="SUPFAM" id="SSF50814">
    <property type="entry name" value="Lipocalins"/>
    <property type="match status" value="2"/>
</dbReference>
<accession>A0A1I7YPJ2</accession>
<dbReference type="InterPro" id="IPR000566">
    <property type="entry name" value="Lipocln_cytosolic_FA-bd_dom"/>
</dbReference>
<dbReference type="InterPro" id="IPR031259">
    <property type="entry name" value="ILBP"/>
</dbReference>
<dbReference type="PRINTS" id="PR00178">
    <property type="entry name" value="FATTYACIDBP"/>
</dbReference>
<reference evidence="7" key="1">
    <citation type="submission" date="2016-11" db="UniProtKB">
        <authorList>
            <consortium name="WormBaseParasite"/>
        </authorList>
    </citation>
    <scope>IDENTIFICATION</scope>
</reference>
<proteinExistence type="inferred from homology"/>
<evidence type="ECO:0000313" key="6">
    <source>
        <dbReference type="Proteomes" id="UP000095287"/>
    </source>
</evidence>